<name>A0A8S9XGN8_APOLU</name>
<evidence type="ECO:0000313" key="2">
    <source>
        <dbReference type="Proteomes" id="UP000466442"/>
    </source>
</evidence>
<proteinExistence type="predicted"/>
<reference evidence="1" key="1">
    <citation type="journal article" date="2021" name="Mol. Ecol. Resour.">
        <title>Apolygus lucorum genome provides insights into omnivorousness and mesophyll feeding.</title>
        <authorList>
            <person name="Liu Y."/>
            <person name="Liu H."/>
            <person name="Wang H."/>
            <person name="Huang T."/>
            <person name="Liu B."/>
            <person name="Yang B."/>
            <person name="Yin L."/>
            <person name="Li B."/>
            <person name="Zhang Y."/>
            <person name="Zhang S."/>
            <person name="Jiang F."/>
            <person name="Zhang X."/>
            <person name="Ren Y."/>
            <person name="Wang B."/>
            <person name="Wang S."/>
            <person name="Lu Y."/>
            <person name="Wu K."/>
            <person name="Fan W."/>
            <person name="Wang G."/>
        </authorList>
    </citation>
    <scope>NUCLEOTIDE SEQUENCE</scope>
    <source>
        <strain evidence="1">12Hb</strain>
    </source>
</reference>
<gene>
    <name evidence="1" type="ORF">GE061_016182</name>
</gene>
<accession>A0A8S9XGN8</accession>
<protein>
    <submittedName>
        <fullName evidence="1">Uncharacterized protein</fullName>
    </submittedName>
</protein>
<comment type="caution">
    <text evidence="1">The sequence shown here is derived from an EMBL/GenBank/DDBJ whole genome shotgun (WGS) entry which is preliminary data.</text>
</comment>
<evidence type="ECO:0000313" key="1">
    <source>
        <dbReference type="EMBL" id="KAF6207734.1"/>
    </source>
</evidence>
<dbReference type="AlphaFoldDB" id="A0A8S9XGN8"/>
<dbReference type="Proteomes" id="UP000466442">
    <property type="component" value="Unassembled WGS sequence"/>
</dbReference>
<organism evidence="1 2">
    <name type="scientific">Apolygus lucorum</name>
    <name type="common">Small green plant bug</name>
    <name type="synonym">Lygocoris lucorum</name>
    <dbReference type="NCBI Taxonomy" id="248454"/>
    <lineage>
        <taxon>Eukaryota</taxon>
        <taxon>Metazoa</taxon>
        <taxon>Ecdysozoa</taxon>
        <taxon>Arthropoda</taxon>
        <taxon>Hexapoda</taxon>
        <taxon>Insecta</taxon>
        <taxon>Pterygota</taxon>
        <taxon>Neoptera</taxon>
        <taxon>Paraneoptera</taxon>
        <taxon>Hemiptera</taxon>
        <taxon>Heteroptera</taxon>
        <taxon>Panheteroptera</taxon>
        <taxon>Cimicomorpha</taxon>
        <taxon>Miridae</taxon>
        <taxon>Mirini</taxon>
        <taxon>Apolygus</taxon>
    </lineage>
</organism>
<keyword evidence="2" id="KW-1185">Reference proteome</keyword>
<sequence length="177" mass="19707">MTKISTSRADEWFTLPQFTYHDSFYGYDVTYIPRFGSLKGFDMYDTASTSIVGPKLYIHIPINVRDLVTEYQVTCEGRESETFTQNVTTNNLDQATIKISVTSSADVCTGTLVDVDIGSVHSPTTYGRAVPPTFCYSAVGDHLINALTSHFFRHVRDSAKKFLSNSADLALNHLNLC</sequence>
<dbReference type="EMBL" id="WIXP02000007">
    <property type="protein sequence ID" value="KAF6207734.1"/>
    <property type="molecule type" value="Genomic_DNA"/>
</dbReference>